<reference evidence="2" key="1">
    <citation type="submission" date="2021-01" db="EMBL/GenBank/DDBJ databases">
        <authorList>
            <consortium name="Genoscope - CEA"/>
            <person name="William W."/>
        </authorList>
    </citation>
    <scope>NUCLEOTIDE SEQUENCE</scope>
</reference>
<proteinExistence type="predicted"/>
<keyword evidence="1" id="KW-1133">Transmembrane helix</keyword>
<accession>A0A8S1K6F6</accession>
<name>A0A8S1K6F6_9CILI</name>
<feature type="transmembrane region" description="Helical" evidence="1">
    <location>
        <begin position="115"/>
        <end position="136"/>
    </location>
</feature>
<keyword evidence="1" id="KW-0812">Transmembrane</keyword>
<comment type="caution">
    <text evidence="2">The sequence shown here is derived from an EMBL/GenBank/DDBJ whole genome shotgun (WGS) entry which is preliminary data.</text>
</comment>
<keyword evidence="1" id="KW-0472">Membrane</keyword>
<dbReference type="Proteomes" id="UP000692954">
    <property type="component" value="Unassembled WGS sequence"/>
</dbReference>
<evidence type="ECO:0000256" key="1">
    <source>
        <dbReference type="SAM" id="Phobius"/>
    </source>
</evidence>
<feature type="transmembrane region" description="Helical" evidence="1">
    <location>
        <begin position="49"/>
        <end position="68"/>
    </location>
</feature>
<keyword evidence="3" id="KW-1185">Reference proteome</keyword>
<evidence type="ECO:0000313" key="2">
    <source>
        <dbReference type="EMBL" id="CAD8049395.1"/>
    </source>
</evidence>
<protein>
    <submittedName>
        <fullName evidence="2">Uncharacterized protein</fullName>
    </submittedName>
</protein>
<evidence type="ECO:0000313" key="3">
    <source>
        <dbReference type="Proteomes" id="UP000692954"/>
    </source>
</evidence>
<organism evidence="2 3">
    <name type="scientific">Paramecium sonneborni</name>
    <dbReference type="NCBI Taxonomy" id="65129"/>
    <lineage>
        <taxon>Eukaryota</taxon>
        <taxon>Sar</taxon>
        <taxon>Alveolata</taxon>
        <taxon>Ciliophora</taxon>
        <taxon>Intramacronucleata</taxon>
        <taxon>Oligohymenophorea</taxon>
        <taxon>Peniculida</taxon>
        <taxon>Parameciidae</taxon>
        <taxon>Paramecium</taxon>
    </lineage>
</organism>
<dbReference type="AlphaFoldDB" id="A0A8S1K6F6"/>
<dbReference type="EMBL" id="CAJJDN010000004">
    <property type="protein sequence ID" value="CAD8049395.1"/>
    <property type="molecule type" value="Genomic_DNA"/>
</dbReference>
<gene>
    <name evidence="2" type="ORF">PSON_ATCC_30995.1.T0040083</name>
</gene>
<sequence>MEQQAYSVFITSSYSYIPYLYSEQHYQKVALAENAISLRYILGPIIESIYMQQVPFITFIILSIFYGYQVHYSKFQNNKKECEIDMIEINFHSQHSEPQLEQPQSYFKVLKQYNVYINALIFAMVTTSIISIFHQWHNIQSTSRILYRIATYVLYNSHYFDYKNLKYKQTIVYDKILTFKWNTIIFYGPNHTFTGIDRNLLICCISLAINGISQSFLYQLKYTIQFIYIFQLNQMNLLIELYPNQVKQFNNFGQQYSLPLFNWINSRVLSLVDFYQIYVCDLDRIASISGLLALILHSIFIKTFEKIDYDFYYSF</sequence>